<reference evidence="2 3" key="1">
    <citation type="journal article" date="2009" name="Mikrobiologiia">
        <title>[Phenanthren biodegradation and interaction of Pseudomonas putida BS3701 and Burkholderia sp.BS3702 in plant rhizosphere].</title>
        <authorList>
            <person name="Ovchinnikova A.A."/>
            <person name="Vetrova A.A."/>
            <person name="Filonov A.E."/>
            <person name="Boronin A.M."/>
        </authorList>
    </citation>
    <scope>NUCLEOTIDE SEQUENCE [LARGE SCALE GENOMIC DNA]</scope>
    <source>
        <strain evidence="2 3">BS3701</strain>
    </source>
</reference>
<organism evidence="2 3">
    <name type="scientific">Pseudomonas putida</name>
    <name type="common">Arthrobacter siderocapsulatus</name>
    <dbReference type="NCBI Taxonomy" id="303"/>
    <lineage>
        <taxon>Bacteria</taxon>
        <taxon>Pseudomonadati</taxon>
        <taxon>Pseudomonadota</taxon>
        <taxon>Gammaproteobacteria</taxon>
        <taxon>Pseudomonadales</taxon>
        <taxon>Pseudomonadaceae</taxon>
        <taxon>Pseudomonas</taxon>
    </lineage>
</organism>
<evidence type="ECO:0000313" key="3">
    <source>
        <dbReference type="Proteomes" id="UP000510934"/>
    </source>
</evidence>
<feature type="coiled-coil region" evidence="1">
    <location>
        <begin position="40"/>
        <end position="85"/>
    </location>
</feature>
<proteinExistence type="predicted"/>
<evidence type="ECO:0000313" key="2">
    <source>
        <dbReference type="EMBL" id="QLJ16255.1"/>
    </source>
</evidence>
<dbReference type="RefSeq" id="WP_180689665.1">
    <property type="nucleotide sequence ID" value="NZ_CP059052.1"/>
</dbReference>
<evidence type="ECO:0000256" key="1">
    <source>
        <dbReference type="SAM" id="Coils"/>
    </source>
</evidence>
<protein>
    <submittedName>
        <fullName evidence="2">Uncharacterized protein</fullName>
    </submittedName>
</protein>
<dbReference type="EMBL" id="CP059052">
    <property type="protein sequence ID" value="QLJ16255.1"/>
    <property type="molecule type" value="Genomic_DNA"/>
</dbReference>
<name>A0A7D5ZZB9_PSEPU</name>
<dbReference type="AlphaFoldDB" id="A0A7D5ZZB9"/>
<sequence length="95" mass="10904">MNLSRERIDSIRGKAQHEALLVPGEVADLIGHNDHLTNLCEARARLLISAEAEIERLKAENEKVRAEAKRQEDGLKEMLRRQNKRICALEGRRHD</sequence>
<accession>A0A7D5ZZB9</accession>
<keyword evidence="1" id="KW-0175">Coiled coil</keyword>
<gene>
    <name evidence="2" type="ORF">H0H12_10160</name>
</gene>
<dbReference type="Proteomes" id="UP000510934">
    <property type="component" value="Chromosome"/>
</dbReference>